<dbReference type="EMBL" id="LT669839">
    <property type="protein sequence ID" value="SHD77514.1"/>
    <property type="molecule type" value="Genomic_DNA"/>
</dbReference>
<accession>A0A1M4PPV7</accession>
<evidence type="ECO:0000313" key="2">
    <source>
        <dbReference type="Proteomes" id="UP000245423"/>
    </source>
</evidence>
<dbReference type="Proteomes" id="UP000245423">
    <property type="component" value="Chromosome 1"/>
</dbReference>
<keyword evidence="2" id="KW-1185">Reference proteome</keyword>
<name>A0A1M4PPV7_9FIRM</name>
<dbReference type="AlphaFoldDB" id="A0A1M4PPV7"/>
<organism evidence="1 2">
    <name type="scientific">[Clostridium] ultunense Esp</name>
    <dbReference type="NCBI Taxonomy" id="1288971"/>
    <lineage>
        <taxon>Bacteria</taxon>
        <taxon>Bacillati</taxon>
        <taxon>Bacillota</taxon>
        <taxon>Tissierellia</taxon>
        <taxon>Tissierellales</taxon>
        <taxon>Tepidimicrobiaceae</taxon>
        <taxon>Schnuerera</taxon>
    </lineage>
</organism>
<reference evidence="1 2" key="1">
    <citation type="submission" date="2016-11" db="EMBL/GenBank/DDBJ databases">
        <authorList>
            <person name="Manzoor S."/>
        </authorList>
    </citation>
    <scope>NUCLEOTIDE SEQUENCE [LARGE SCALE GENOMIC DNA]</scope>
    <source>
        <strain evidence="1">Clostridium ultunense strain Esp</strain>
    </source>
</reference>
<dbReference type="RefSeq" id="WP_160113590.1">
    <property type="nucleotide sequence ID" value="NZ_LT669839.1"/>
</dbReference>
<evidence type="ECO:0000313" key="1">
    <source>
        <dbReference type="EMBL" id="SHD77514.1"/>
    </source>
</evidence>
<sequence>MEGKGIYDNKIKTVTYEEAIKDMTEEELGRFHKERYRKLIKPLMEMNERELRKMEDKK</sequence>
<proteinExistence type="predicted"/>
<protein>
    <submittedName>
        <fullName evidence="1">Uncharacterized protein</fullName>
    </submittedName>
</protein>
<dbReference type="OrthoDB" id="3035999at2"/>
<gene>
    <name evidence="1" type="ORF">CUESP1_2160</name>
</gene>